<evidence type="ECO:0008006" key="3">
    <source>
        <dbReference type="Google" id="ProtNLM"/>
    </source>
</evidence>
<reference evidence="1" key="1">
    <citation type="submission" date="2021-03" db="EMBL/GenBank/DDBJ databases">
        <authorList>
            <person name="Jaffe A."/>
        </authorList>
    </citation>
    <scope>NUCLEOTIDE SEQUENCE</scope>
    <source>
        <strain evidence="1">RIFCSPHIGHO2_01_FULL_AR10_44_11</strain>
    </source>
</reference>
<name>A0A8T4KTP1_9ARCH</name>
<accession>A0A8T4KTP1</accession>
<protein>
    <recommendedName>
        <fullName evidence="3">Antitoxin</fullName>
    </recommendedName>
</protein>
<proteinExistence type="predicted"/>
<evidence type="ECO:0000313" key="2">
    <source>
        <dbReference type="Proteomes" id="UP000677687"/>
    </source>
</evidence>
<dbReference type="EMBL" id="JAGVWD010000067">
    <property type="protein sequence ID" value="MBS3057761.1"/>
    <property type="molecule type" value="Genomic_DNA"/>
</dbReference>
<evidence type="ECO:0000313" key="1">
    <source>
        <dbReference type="EMBL" id="MBS3057761.1"/>
    </source>
</evidence>
<reference evidence="1" key="2">
    <citation type="submission" date="2021-05" db="EMBL/GenBank/DDBJ databases">
        <title>Protein family content uncovers lineage relationships and bacterial pathway maintenance mechanisms in DPANN archaea.</title>
        <authorList>
            <person name="Castelle C.J."/>
            <person name="Meheust R."/>
            <person name="Jaffe A.L."/>
            <person name="Seitz K."/>
            <person name="Gong X."/>
            <person name="Baker B.J."/>
            <person name="Banfield J.F."/>
        </authorList>
    </citation>
    <scope>NUCLEOTIDE SEQUENCE</scope>
    <source>
        <strain evidence="1">RIFCSPHIGHO2_01_FULL_AR10_44_11</strain>
    </source>
</reference>
<comment type="caution">
    <text evidence="1">The sequence shown here is derived from an EMBL/GenBank/DDBJ whole genome shotgun (WGS) entry which is preliminary data.</text>
</comment>
<dbReference type="Proteomes" id="UP000677687">
    <property type="component" value="Unassembled WGS sequence"/>
</dbReference>
<dbReference type="AlphaFoldDB" id="A0A8T4KTP1"/>
<gene>
    <name evidence="1" type="ORF">J4415_04000</name>
</gene>
<sequence>MPNITLSVSEEVRRHMDEHPEVRWSNAIRAIIEKKLNDFDIAESLAQKSRLTEEDVALLSGKVNKAMGKRAKRLLDEGNS</sequence>
<organism evidence="1 2">
    <name type="scientific">Candidatus Iainarchaeum sp</name>
    <dbReference type="NCBI Taxonomy" id="3101447"/>
    <lineage>
        <taxon>Archaea</taxon>
        <taxon>Candidatus Iainarchaeota</taxon>
        <taxon>Candidatus Iainarchaeia</taxon>
        <taxon>Candidatus Iainarchaeales</taxon>
        <taxon>Candidatus Iainarchaeaceae</taxon>
        <taxon>Candidatus Iainarchaeum</taxon>
    </lineage>
</organism>